<feature type="transmembrane region" description="Helical" evidence="1">
    <location>
        <begin position="17"/>
        <end position="36"/>
    </location>
</feature>
<keyword evidence="1" id="KW-0472">Membrane</keyword>
<organism evidence="2 3">
    <name type="scientific">Sphingobacterium yanglingense</name>
    <dbReference type="NCBI Taxonomy" id="1437280"/>
    <lineage>
        <taxon>Bacteria</taxon>
        <taxon>Pseudomonadati</taxon>
        <taxon>Bacteroidota</taxon>
        <taxon>Sphingobacteriia</taxon>
        <taxon>Sphingobacteriales</taxon>
        <taxon>Sphingobacteriaceae</taxon>
        <taxon>Sphingobacterium</taxon>
    </lineage>
</organism>
<gene>
    <name evidence="2" type="ORF">CLV99_4473</name>
</gene>
<dbReference type="RefSeq" id="WP_133586601.1">
    <property type="nucleotide sequence ID" value="NZ_SNYV01000019.1"/>
</dbReference>
<keyword evidence="1" id="KW-1133">Transmembrane helix</keyword>
<evidence type="ECO:0000313" key="3">
    <source>
        <dbReference type="Proteomes" id="UP000295292"/>
    </source>
</evidence>
<name>A0A4R6W7N2_9SPHI</name>
<reference evidence="2 3" key="1">
    <citation type="submission" date="2019-03" db="EMBL/GenBank/DDBJ databases">
        <title>Genomic Encyclopedia of Archaeal and Bacterial Type Strains, Phase II (KMG-II): from individual species to whole genera.</title>
        <authorList>
            <person name="Goeker M."/>
        </authorList>
    </citation>
    <scope>NUCLEOTIDE SEQUENCE [LARGE SCALE GENOMIC DNA]</scope>
    <source>
        <strain evidence="2 3">DSM 28353</strain>
    </source>
</reference>
<evidence type="ECO:0008006" key="4">
    <source>
        <dbReference type="Google" id="ProtNLM"/>
    </source>
</evidence>
<dbReference type="AlphaFoldDB" id="A0A4R6W7N2"/>
<evidence type="ECO:0000256" key="1">
    <source>
        <dbReference type="SAM" id="Phobius"/>
    </source>
</evidence>
<evidence type="ECO:0000313" key="2">
    <source>
        <dbReference type="EMBL" id="TDQ73421.1"/>
    </source>
</evidence>
<keyword evidence="1" id="KW-0812">Transmembrane</keyword>
<sequence>MTNFIKEENLYTLKRQYGLIVPLLGTFFGLALVGFVKIPESSFKWWMLGIGILLAIAYARRSLVIDMDKREIQVVMGLFHPVRTIPLENLQGFTVHRLKYMGFITINVSLIANYYNEEGKSKELGLAESFFKRPIQSILNDLHEVIYDENKGTIEV</sequence>
<feature type="transmembrane region" description="Helical" evidence="1">
    <location>
        <begin position="42"/>
        <end position="60"/>
    </location>
</feature>
<proteinExistence type="predicted"/>
<protein>
    <recommendedName>
        <fullName evidence="4">PH (Pleckstrin Homology) domain-containing protein</fullName>
    </recommendedName>
</protein>
<comment type="caution">
    <text evidence="2">The sequence shown here is derived from an EMBL/GenBank/DDBJ whole genome shotgun (WGS) entry which is preliminary data.</text>
</comment>
<accession>A0A4R6W7N2</accession>
<dbReference type="Proteomes" id="UP000295292">
    <property type="component" value="Unassembled WGS sequence"/>
</dbReference>
<keyword evidence="3" id="KW-1185">Reference proteome</keyword>
<dbReference type="EMBL" id="SNYV01000019">
    <property type="protein sequence ID" value="TDQ73421.1"/>
    <property type="molecule type" value="Genomic_DNA"/>
</dbReference>
<dbReference type="OrthoDB" id="710960at2"/>